<dbReference type="Pfam" id="PF07603">
    <property type="entry name" value="Lcl_C"/>
    <property type="match status" value="1"/>
</dbReference>
<sequence length="213" mass="24256">MRHNKLLHNSLIIITVLFLGAVDAGEPRFVPLNHNGEPLPLDEREQLQEWPCILDQSTGLVWEGKSRTAGLHYLNNTFNWFDPNHTRNGGLAGEPGNKQCREAVQKNACDTHRFVQAVNNEELCNARDWRLPRREELRSLVDYSIPYPGPTIDTQAFPNSIAQFYWSADTNASEPLEAWGIGFSFGFDYAYFKSNRVHVRLVSSSQQTVQTQP</sequence>
<name>A0A3B1ASR2_9ZZZZ</name>
<gene>
    <name evidence="2" type="ORF">MNBD_GAMMA19-1533</name>
</gene>
<reference evidence="2" key="1">
    <citation type="submission" date="2018-06" db="EMBL/GenBank/DDBJ databases">
        <authorList>
            <person name="Zhirakovskaya E."/>
        </authorList>
    </citation>
    <scope>NUCLEOTIDE SEQUENCE</scope>
</reference>
<accession>A0A3B1ASR2</accession>
<dbReference type="PANTHER" id="PTHR35812:SF1">
    <property type="entry name" value="LIPOPROTEIN"/>
    <property type="match status" value="1"/>
</dbReference>
<feature type="domain" description="Lcl C-terminal" evidence="1">
    <location>
        <begin position="52"/>
        <end position="202"/>
    </location>
</feature>
<proteinExistence type="predicted"/>
<organism evidence="2">
    <name type="scientific">hydrothermal vent metagenome</name>
    <dbReference type="NCBI Taxonomy" id="652676"/>
    <lineage>
        <taxon>unclassified sequences</taxon>
        <taxon>metagenomes</taxon>
        <taxon>ecological metagenomes</taxon>
    </lineage>
</organism>
<evidence type="ECO:0000313" key="2">
    <source>
        <dbReference type="EMBL" id="VAX02893.1"/>
    </source>
</evidence>
<dbReference type="AlphaFoldDB" id="A0A3B1ASR2"/>
<protein>
    <recommendedName>
        <fullName evidence="1">Lcl C-terminal domain-containing protein</fullName>
    </recommendedName>
</protein>
<dbReference type="EMBL" id="UOFV01000354">
    <property type="protein sequence ID" value="VAX02893.1"/>
    <property type="molecule type" value="Genomic_DNA"/>
</dbReference>
<dbReference type="InterPro" id="IPR011460">
    <property type="entry name" value="Lcl_C"/>
</dbReference>
<dbReference type="PANTHER" id="PTHR35812">
    <property type="entry name" value="LIPOPROTEIN"/>
    <property type="match status" value="1"/>
</dbReference>
<evidence type="ECO:0000259" key="1">
    <source>
        <dbReference type="Pfam" id="PF07603"/>
    </source>
</evidence>